<dbReference type="EMBL" id="JTAK01000005">
    <property type="protein sequence ID" value="KHO64062.1"/>
    <property type="molecule type" value="Genomic_DNA"/>
</dbReference>
<dbReference type="PANTHER" id="PTHR16128:SF5">
    <property type="entry name" value="FAD_NAD(P)-BINDING OXIDOREDUCTASE FAMILY PROTEIN"/>
    <property type="match status" value="1"/>
</dbReference>
<comment type="caution">
    <text evidence="3">The sequence shown here is derived from an EMBL/GenBank/DDBJ whole genome shotgun (WGS) entry which is preliminary data.</text>
</comment>
<feature type="binding site" evidence="1">
    <location>
        <position position="309"/>
    </location>
    <ligand>
        <name>substrate</name>
    </ligand>
</feature>
<protein>
    <recommendedName>
        <fullName evidence="1">Renalase</fullName>
        <ecNumber evidence="1">1.6.3.5</ecNumber>
    </recommendedName>
</protein>
<dbReference type="AlphaFoldDB" id="A0A0B3BXE1"/>
<dbReference type="Gene3D" id="3.50.50.60">
    <property type="entry name" value="FAD/NAD(P)-binding domain"/>
    <property type="match status" value="1"/>
</dbReference>
<evidence type="ECO:0000259" key="2">
    <source>
        <dbReference type="Pfam" id="PF01593"/>
    </source>
</evidence>
<reference evidence="3 4" key="1">
    <citation type="submission" date="2014-11" db="EMBL/GenBank/DDBJ databases">
        <title>Genome sequence of Pseudomonas tuomuerensis JCM 14085.</title>
        <authorList>
            <person name="Shin S.-K."/>
            <person name="Yi H."/>
        </authorList>
    </citation>
    <scope>NUCLEOTIDE SEQUENCE [LARGE SCALE GENOMIC DNA]</scope>
    <source>
        <strain evidence="3 4">JCM 14085</strain>
    </source>
</reference>
<comment type="catalytic activity">
    <reaction evidence="1">
        <text>1,6-dihydro-beta-NAD + O2 + H(+) = H2O2 + NAD(+)</text>
        <dbReference type="Rhea" id="RHEA:47996"/>
        <dbReference type="ChEBI" id="CHEBI:15378"/>
        <dbReference type="ChEBI" id="CHEBI:15379"/>
        <dbReference type="ChEBI" id="CHEBI:16240"/>
        <dbReference type="ChEBI" id="CHEBI:57540"/>
        <dbReference type="ChEBI" id="CHEBI:88140"/>
        <dbReference type="EC" id="1.6.3.5"/>
    </reaction>
</comment>
<sequence length="328" mass="35226">MQNNPIAIIGSGIAGLAAARTLAEAGRSVQLFDKSRGSGGRLASKRSNIGDLDIGAPYFTARNAHFQAAVAQWQAAGWVAPWTPALYRHQDGHLLRVDNDTPRWVGTPRMSALTRALLGDLPVRFNCRVTEIAASAGHWHLLDTDGNRHGPFSQVIVAVPAPQASALLGAAPSLAARAASVSMHPTWAVALGFRQPLPSAVEACFVRGAPLDWLARTSSKPGRDSGMDSWVLHADSAWSERHRELPATQVIARLYDAFAATIDCPLPPSDFSLAHRWLYARPAQPLSPGVLADPEVGLYACGDWCRSGRVEDAWLSGRDAALQLLERS</sequence>
<dbReference type="GO" id="GO:0050661">
    <property type="term" value="F:NADP binding"/>
    <property type="evidence" value="ECO:0007669"/>
    <property type="project" value="UniProtKB-UniRule"/>
</dbReference>
<keyword evidence="1" id="KW-0285">Flavoprotein</keyword>
<feature type="binding site" evidence="1">
    <location>
        <position position="129"/>
    </location>
    <ligand>
        <name>FAD</name>
        <dbReference type="ChEBI" id="CHEBI:57692"/>
    </ligand>
</feature>
<comment type="catalytic activity">
    <reaction evidence="1">
        <text>1,2-dihydro-beta-NADP + O2 + H(+) = H2O2 + NADP(+)</text>
        <dbReference type="Rhea" id="RHEA:40399"/>
        <dbReference type="ChEBI" id="CHEBI:15378"/>
        <dbReference type="ChEBI" id="CHEBI:15379"/>
        <dbReference type="ChEBI" id="CHEBI:16240"/>
        <dbReference type="ChEBI" id="CHEBI:58349"/>
        <dbReference type="ChEBI" id="CHEBI:88137"/>
        <dbReference type="EC" id="1.6.3.5"/>
    </reaction>
</comment>
<evidence type="ECO:0000313" key="4">
    <source>
        <dbReference type="Proteomes" id="UP000030980"/>
    </source>
</evidence>
<dbReference type="Pfam" id="PF13450">
    <property type="entry name" value="NAD_binding_8"/>
    <property type="match status" value="1"/>
</dbReference>
<comment type="catalytic activity">
    <reaction evidence="1">
        <text>1,6-dihydro-beta-NADP + O2 + H(+) = H2O2 + NADP(+)</text>
        <dbReference type="Rhea" id="RHEA:48000"/>
        <dbReference type="ChEBI" id="CHEBI:15378"/>
        <dbReference type="ChEBI" id="CHEBI:15379"/>
        <dbReference type="ChEBI" id="CHEBI:16240"/>
        <dbReference type="ChEBI" id="CHEBI:58349"/>
        <dbReference type="ChEBI" id="CHEBI:88139"/>
        <dbReference type="EC" id="1.6.3.5"/>
    </reaction>
</comment>
<feature type="binding site" evidence="1">
    <location>
        <begin position="58"/>
        <end position="62"/>
    </location>
    <ligand>
        <name>substrate</name>
    </ligand>
</feature>
<accession>A0A0B3BXE1</accession>
<proteinExistence type="inferred from homology"/>
<keyword evidence="4" id="KW-1185">Reference proteome</keyword>
<dbReference type="GO" id="GO:0050660">
    <property type="term" value="F:flavin adenine dinucleotide binding"/>
    <property type="evidence" value="ECO:0007669"/>
    <property type="project" value="UniProtKB-UniRule"/>
</dbReference>
<keyword evidence="1" id="KW-0520">NAD</keyword>
<gene>
    <name evidence="3" type="ORF">PT85_12425</name>
</gene>
<feature type="binding site" evidence="1">
    <location>
        <position position="303"/>
    </location>
    <ligand>
        <name>FAD</name>
        <dbReference type="ChEBI" id="CHEBI:57692"/>
    </ligand>
</feature>
<dbReference type="RefSeq" id="WP_039606816.1">
    <property type="nucleotide sequence ID" value="NZ_FMUP01000003.1"/>
</dbReference>
<dbReference type="STRING" id="706570.PT85_12425"/>
<feature type="binding site" evidence="1">
    <location>
        <position position="41"/>
    </location>
    <ligand>
        <name>FAD</name>
        <dbReference type="ChEBI" id="CHEBI:57692"/>
    </ligand>
</feature>
<keyword evidence="1" id="KW-0547">Nucleotide-binding</keyword>
<keyword evidence="1" id="KW-0521">NADP</keyword>
<dbReference type="OrthoDB" id="5792777at2"/>
<dbReference type="EC" id="1.6.3.5" evidence="1"/>
<dbReference type="InterPro" id="IPR034721">
    <property type="entry name" value="Bac_renal"/>
</dbReference>
<keyword evidence="1" id="KW-0274">FAD</keyword>
<dbReference type="HAMAP" id="MF_02074">
    <property type="entry name" value="Bact_renalase"/>
    <property type="match status" value="1"/>
</dbReference>
<dbReference type="GO" id="GO:0050664">
    <property type="term" value="F:oxidoreductase activity, acting on NAD(P)H, oxygen as acceptor"/>
    <property type="evidence" value="ECO:0007669"/>
    <property type="project" value="UniProtKB-UniRule"/>
</dbReference>
<dbReference type="PANTHER" id="PTHR16128">
    <property type="entry name" value="FAD/NAD(P)-BINDING OXIDOREDUCTASE FAMILY PROTEIN"/>
    <property type="match status" value="1"/>
</dbReference>
<comment type="cofactor">
    <cofactor evidence="1">
        <name>FAD</name>
        <dbReference type="ChEBI" id="CHEBI:57692"/>
    </cofactor>
</comment>
<evidence type="ECO:0000256" key="1">
    <source>
        <dbReference type="HAMAP-Rule" id="MF_02074"/>
    </source>
</evidence>
<feature type="binding site" evidence="1">
    <location>
        <begin position="33"/>
        <end position="34"/>
    </location>
    <ligand>
        <name>FAD</name>
        <dbReference type="ChEBI" id="CHEBI:57692"/>
    </ligand>
</feature>
<name>A0A0B3BXE1_9PSED</name>
<dbReference type="GO" id="GO:0051287">
    <property type="term" value="F:NAD binding"/>
    <property type="evidence" value="ECO:0007669"/>
    <property type="project" value="UniProtKB-UniRule"/>
</dbReference>
<dbReference type="InterPro" id="IPR036188">
    <property type="entry name" value="FAD/NAD-bd_sf"/>
</dbReference>
<comment type="caution">
    <text evidence="1">Lacks conserved residue(s) required for the propagation of feature annotation.</text>
</comment>
<feature type="binding site" evidence="1">
    <location>
        <position position="310"/>
    </location>
    <ligand>
        <name>FAD</name>
        <dbReference type="ChEBI" id="CHEBI:57692"/>
    </ligand>
</feature>
<comment type="catalytic activity">
    <reaction evidence="1">
        <text>1,2-dihydro-beta-NAD + O2 + H(+) = H2O2 + NAD(+)</text>
        <dbReference type="Rhea" id="RHEA:40395"/>
        <dbReference type="ChEBI" id="CHEBI:15378"/>
        <dbReference type="ChEBI" id="CHEBI:15379"/>
        <dbReference type="ChEBI" id="CHEBI:16240"/>
        <dbReference type="ChEBI" id="CHEBI:57540"/>
        <dbReference type="ChEBI" id="CHEBI:88138"/>
        <dbReference type="EC" id="1.6.3.5"/>
    </reaction>
</comment>
<comment type="function">
    <text evidence="1">Catalyzes the oxidation of the 1,2-dihydro- and 1,6-dihydro- isomeric forms of beta-NAD(P) back to beta-NAD(P)+. May serve to protect primary metabolism dehydrogenases from inhibition by the 1,2-dihydro- and 1,6-dihydro-beta-NAD(P) isomers.</text>
</comment>
<evidence type="ECO:0000313" key="3">
    <source>
        <dbReference type="EMBL" id="KHO64062.1"/>
    </source>
</evidence>
<dbReference type="SUPFAM" id="SSF51905">
    <property type="entry name" value="FAD/NAD(P)-binding domain"/>
    <property type="match status" value="1"/>
</dbReference>
<feature type="binding site" evidence="1">
    <location>
        <position position="186"/>
    </location>
    <ligand>
        <name>substrate</name>
    </ligand>
</feature>
<comment type="similarity">
    <text evidence="1">Belongs to the bacterial renalase family.</text>
</comment>
<keyword evidence="1" id="KW-0560">Oxidoreductase</keyword>
<feature type="domain" description="Amine oxidase" evidence="2">
    <location>
        <begin position="84"/>
        <end position="324"/>
    </location>
</feature>
<dbReference type="InterPro" id="IPR002937">
    <property type="entry name" value="Amino_oxidase"/>
</dbReference>
<organism evidence="3 4">
    <name type="scientific">Pseudomonas flexibilis</name>
    <dbReference type="NCBI Taxonomy" id="706570"/>
    <lineage>
        <taxon>Bacteria</taxon>
        <taxon>Pseudomonadati</taxon>
        <taxon>Pseudomonadota</taxon>
        <taxon>Gammaproteobacteria</taxon>
        <taxon>Pseudomonadales</taxon>
        <taxon>Pseudomonadaceae</taxon>
        <taxon>Pseudomonas</taxon>
    </lineage>
</organism>
<dbReference type="Gene3D" id="3.90.660.10">
    <property type="match status" value="1"/>
</dbReference>
<dbReference type="Pfam" id="PF01593">
    <property type="entry name" value="Amino_oxidase"/>
    <property type="match status" value="1"/>
</dbReference>
<feature type="binding site" evidence="1">
    <location>
        <position position="14"/>
    </location>
    <ligand>
        <name>FAD</name>
        <dbReference type="ChEBI" id="CHEBI:57692"/>
    </ligand>
</feature>
<dbReference type="Proteomes" id="UP000030980">
    <property type="component" value="Unassembled WGS sequence"/>
</dbReference>